<reference evidence="1 2" key="1">
    <citation type="journal article" date="2018" name="Nat. Ecol. Evol.">
        <title>Pezizomycetes genomes reveal the molecular basis of ectomycorrhizal truffle lifestyle.</title>
        <authorList>
            <person name="Murat C."/>
            <person name="Payen T."/>
            <person name="Noel B."/>
            <person name="Kuo A."/>
            <person name="Morin E."/>
            <person name="Chen J."/>
            <person name="Kohler A."/>
            <person name="Krizsan K."/>
            <person name="Balestrini R."/>
            <person name="Da Silva C."/>
            <person name="Montanini B."/>
            <person name="Hainaut M."/>
            <person name="Levati E."/>
            <person name="Barry K.W."/>
            <person name="Belfiori B."/>
            <person name="Cichocki N."/>
            <person name="Clum A."/>
            <person name="Dockter R.B."/>
            <person name="Fauchery L."/>
            <person name="Guy J."/>
            <person name="Iotti M."/>
            <person name="Le Tacon F."/>
            <person name="Lindquist E.A."/>
            <person name="Lipzen A."/>
            <person name="Malagnac F."/>
            <person name="Mello A."/>
            <person name="Molinier V."/>
            <person name="Miyauchi S."/>
            <person name="Poulain J."/>
            <person name="Riccioni C."/>
            <person name="Rubini A."/>
            <person name="Sitrit Y."/>
            <person name="Splivallo R."/>
            <person name="Traeger S."/>
            <person name="Wang M."/>
            <person name="Zifcakova L."/>
            <person name="Wipf D."/>
            <person name="Zambonelli A."/>
            <person name="Paolocci F."/>
            <person name="Nowrousian M."/>
            <person name="Ottonello S."/>
            <person name="Baldrian P."/>
            <person name="Spatafora J.W."/>
            <person name="Henrissat B."/>
            <person name="Nagy L.G."/>
            <person name="Aury J.M."/>
            <person name="Wincker P."/>
            <person name="Grigoriev I.V."/>
            <person name="Bonfante P."/>
            <person name="Martin F.M."/>
        </authorList>
    </citation>
    <scope>NUCLEOTIDE SEQUENCE [LARGE SCALE GENOMIC DNA]</scope>
    <source>
        <strain evidence="1 2">ATCC MYA-4762</strain>
    </source>
</reference>
<dbReference type="Proteomes" id="UP000267821">
    <property type="component" value="Unassembled WGS sequence"/>
</dbReference>
<sequence>MQFSSTSRIEHRSLLLNIVVSAATGEWGPRPLFCSFSVWFVLLCSRPDEKSSLPTYVPRPFHALVLSLWRRDIFVLRRRPALPRLA</sequence>
<accession>A0A3N4LL06</accession>
<organism evidence="1 2">
    <name type="scientific">Terfezia boudieri ATCC MYA-4762</name>
    <dbReference type="NCBI Taxonomy" id="1051890"/>
    <lineage>
        <taxon>Eukaryota</taxon>
        <taxon>Fungi</taxon>
        <taxon>Dikarya</taxon>
        <taxon>Ascomycota</taxon>
        <taxon>Pezizomycotina</taxon>
        <taxon>Pezizomycetes</taxon>
        <taxon>Pezizales</taxon>
        <taxon>Pezizaceae</taxon>
        <taxon>Terfezia</taxon>
    </lineage>
</organism>
<dbReference type="InParanoid" id="A0A3N4LL06"/>
<keyword evidence="2" id="KW-1185">Reference proteome</keyword>
<evidence type="ECO:0000313" key="1">
    <source>
        <dbReference type="EMBL" id="RPB21341.1"/>
    </source>
</evidence>
<gene>
    <name evidence="1" type="ORF">L211DRAFT_443428</name>
</gene>
<proteinExistence type="predicted"/>
<dbReference type="AlphaFoldDB" id="A0A3N4LL06"/>
<name>A0A3N4LL06_9PEZI</name>
<protein>
    <submittedName>
        <fullName evidence="1">Uncharacterized protein</fullName>
    </submittedName>
</protein>
<evidence type="ECO:0000313" key="2">
    <source>
        <dbReference type="Proteomes" id="UP000267821"/>
    </source>
</evidence>
<dbReference type="EMBL" id="ML121560">
    <property type="protein sequence ID" value="RPB21341.1"/>
    <property type="molecule type" value="Genomic_DNA"/>
</dbReference>